<protein>
    <submittedName>
        <fullName evidence="1">Uncharacterized protein</fullName>
    </submittedName>
</protein>
<comment type="caution">
    <text evidence="1">The sequence shown here is derived from an EMBL/GenBank/DDBJ whole genome shotgun (WGS) entry which is preliminary data.</text>
</comment>
<evidence type="ECO:0000313" key="1">
    <source>
        <dbReference type="EMBL" id="RBP38594.1"/>
    </source>
</evidence>
<organism evidence="1 2">
    <name type="scientific">Roseimicrobium gellanilyticum</name>
    <dbReference type="NCBI Taxonomy" id="748857"/>
    <lineage>
        <taxon>Bacteria</taxon>
        <taxon>Pseudomonadati</taxon>
        <taxon>Verrucomicrobiota</taxon>
        <taxon>Verrucomicrobiia</taxon>
        <taxon>Verrucomicrobiales</taxon>
        <taxon>Verrucomicrobiaceae</taxon>
        <taxon>Roseimicrobium</taxon>
    </lineage>
</organism>
<name>A0A366H904_9BACT</name>
<keyword evidence="2" id="KW-1185">Reference proteome</keyword>
<accession>A0A366H904</accession>
<evidence type="ECO:0000313" key="2">
    <source>
        <dbReference type="Proteomes" id="UP000253426"/>
    </source>
</evidence>
<dbReference type="EMBL" id="QNRR01000011">
    <property type="protein sequence ID" value="RBP38594.1"/>
    <property type="molecule type" value="Genomic_DNA"/>
</dbReference>
<reference evidence="1 2" key="1">
    <citation type="submission" date="2018-06" db="EMBL/GenBank/DDBJ databases">
        <title>Genomic Encyclopedia of Type Strains, Phase IV (KMG-IV): sequencing the most valuable type-strain genomes for metagenomic binning, comparative biology and taxonomic classification.</title>
        <authorList>
            <person name="Goeker M."/>
        </authorList>
    </citation>
    <scope>NUCLEOTIDE SEQUENCE [LARGE SCALE GENOMIC DNA]</scope>
    <source>
        <strain evidence="1 2">DSM 25532</strain>
    </source>
</reference>
<dbReference type="Proteomes" id="UP000253426">
    <property type="component" value="Unassembled WGS sequence"/>
</dbReference>
<gene>
    <name evidence="1" type="ORF">DES53_111113</name>
</gene>
<proteinExistence type="predicted"/>
<sequence>MWLTIATLGIGGHSNKALALPPSSRTSDGTIEDVCTTCKAVTFKDSKTQKAYFLEVTPRTKIYSNGMVLPFSSLQPGTEARVTRKHPLFTPASAKRISIDGRPNVDARTNAIGSSSK</sequence>
<dbReference type="AlphaFoldDB" id="A0A366H904"/>